<proteinExistence type="predicted"/>
<feature type="transmembrane region" description="Helical" evidence="1">
    <location>
        <begin position="190"/>
        <end position="213"/>
    </location>
</feature>
<dbReference type="OrthoDB" id="2744793at2759"/>
<evidence type="ECO:0000256" key="1">
    <source>
        <dbReference type="SAM" id="Phobius"/>
    </source>
</evidence>
<keyword evidence="1" id="KW-0472">Membrane</keyword>
<keyword evidence="3" id="KW-1185">Reference proteome</keyword>
<feature type="transmembrane region" description="Helical" evidence="1">
    <location>
        <begin position="117"/>
        <end position="136"/>
    </location>
</feature>
<dbReference type="Proteomes" id="UP000297245">
    <property type="component" value="Unassembled WGS sequence"/>
</dbReference>
<feature type="transmembrane region" description="Helical" evidence="1">
    <location>
        <begin position="234"/>
        <end position="256"/>
    </location>
</feature>
<organism evidence="2 3">
    <name type="scientific">Dendrothele bispora (strain CBS 962.96)</name>
    <dbReference type="NCBI Taxonomy" id="1314807"/>
    <lineage>
        <taxon>Eukaryota</taxon>
        <taxon>Fungi</taxon>
        <taxon>Dikarya</taxon>
        <taxon>Basidiomycota</taxon>
        <taxon>Agaricomycotina</taxon>
        <taxon>Agaricomycetes</taxon>
        <taxon>Agaricomycetidae</taxon>
        <taxon>Agaricales</taxon>
        <taxon>Agaricales incertae sedis</taxon>
        <taxon>Dendrothele</taxon>
    </lineage>
</organism>
<name>A0A4S8MSG5_DENBC</name>
<dbReference type="AlphaFoldDB" id="A0A4S8MSG5"/>
<sequence>MSLSTDDQEILLTIGRSTHQDIIGVLIESATWGSYALLFGFAVYIQISNGLRATRKKVILGVTCLLFASSTVLLALDVAWLEVVVDSVLMENPTMPLSDKVDISNARKMLLGTPMEALFLLNMVMGDAVVIWRVYVIWSKRKLVVLLPVICLLASLGFAITDVVCLNASVGTYQTSIPPGGRVCVWSEPIAWALSLLTNVISTSLIAIQAWRLRRELKNVFDDYIPNRQTSRAIALLIESGLIYCVFWMCELILFFDIPRTSQAFYAWRFFASIGDQISGIYPTAIIVIVSLQHTFDDTIATSGNPAKSQSGMLFNFRSGLSQNLSNSRNVEIRSNPAEIELEKMNGPTSTSNTGNTEVESWNFEKGSTKVF</sequence>
<keyword evidence="1" id="KW-0812">Transmembrane</keyword>
<evidence type="ECO:0008006" key="4">
    <source>
        <dbReference type="Google" id="ProtNLM"/>
    </source>
</evidence>
<dbReference type="EMBL" id="ML179046">
    <property type="protein sequence ID" value="THV05912.1"/>
    <property type="molecule type" value="Genomic_DNA"/>
</dbReference>
<feature type="transmembrane region" description="Helical" evidence="1">
    <location>
        <begin position="58"/>
        <end position="81"/>
    </location>
</feature>
<feature type="transmembrane region" description="Helical" evidence="1">
    <location>
        <begin position="143"/>
        <end position="170"/>
    </location>
</feature>
<feature type="transmembrane region" description="Helical" evidence="1">
    <location>
        <begin position="22"/>
        <end position="46"/>
    </location>
</feature>
<keyword evidence="1" id="KW-1133">Transmembrane helix</keyword>
<evidence type="ECO:0000313" key="2">
    <source>
        <dbReference type="EMBL" id="THV05912.1"/>
    </source>
</evidence>
<accession>A0A4S8MSG5</accession>
<evidence type="ECO:0000313" key="3">
    <source>
        <dbReference type="Proteomes" id="UP000297245"/>
    </source>
</evidence>
<protein>
    <recommendedName>
        <fullName evidence="4">Family A G protein-coupled receptor-like protein</fullName>
    </recommendedName>
</protein>
<reference evidence="2 3" key="1">
    <citation type="journal article" date="2019" name="Nat. Ecol. Evol.">
        <title>Megaphylogeny resolves global patterns of mushroom evolution.</title>
        <authorList>
            <person name="Varga T."/>
            <person name="Krizsan K."/>
            <person name="Foldi C."/>
            <person name="Dima B."/>
            <person name="Sanchez-Garcia M."/>
            <person name="Sanchez-Ramirez S."/>
            <person name="Szollosi G.J."/>
            <person name="Szarkandi J.G."/>
            <person name="Papp V."/>
            <person name="Albert L."/>
            <person name="Andreopoulos W."/>
            <person name="Angelini C."/>
            <person name="Antonin V."/>
            <person name="Barry K.W."/>
            <person name="Bougher N.L."/>
            <person name="Buchanan P."/>
            <person name="Buyck B."/>
            <person name="Bense V."/>
            <person name="Catcheside P."/>
            <person name="Chovatia M."/>
            <person name="Cooper J."/>
            <person name="Damon W."/>
            <person name="Desjardin D."/>
            <person name="Finy P."/>
            <person name="Geml J."/>
            <person name="Haridas S."/>
            <person name="Hughes K."/>
            <person name="Justo A."/>
            <person name="Karasinski D."/>
            <person name="Kautmanova I."/>
            <person name="Kiss B."/>
            <person name="Kocsube S."/>
            <person name="Kotiranta H."/>
            <person name="LaButti K.M."/>
            <person name="Lechner B.E."/>
            <person name="Liimatainen K."/>
            <person name="Lipzen A."/>
            <person name="Lukacs Z."/>
            <person name="Mihaltcheva S."/>
            <person name="Morgado L.N."/>
            <person name="Niskanen T."/>
            <person name="Noordeloos M.E."/>
            <person name="Ohm R.A."/>
            <person name="Ortiz-Santana B."/>
            <person name="Ovrebo C."/>
            <person name="Racz N."/>
            <person name="Riley R."/>
            <person name="Savchenko A."/>
            <person name="Shiryaev A."/>
            <person name="Soop K."/>
            <person name="Spirin V."/>
            <person name="Szebenyi C."/>
            <person name="Tomsovsky M."/>
            <person name="Tulloss R.E."/>
            <person name="Uehling J."/>
            <person name="Grigoriev I.V."/>
            <person name="Vagvolgyi C."/>
            <person name="Papp T."/>
            <person name="Martin F.M."/>
            <person name="Miettinen O."/>
            <person name="Hibbett D.S."/>
            <person name="Nagy L.G."/>
        </authorList>
    </citation>
    <scope>NUCLEOTIDE SEQUENCE [LARGE SCALE GENOMIC DNA]</scope>
    <source>
        <strain evidence="2 3">CBS 962.96</strain>
    </source>
</reference>
<gene>
    <name evidence="2" type="ORF">K435DRAFT_849648</name>
</gene>